<evidence type="ECO:0000313" key="3">
    <source>
        <dbReference type="Proteomes" id="UP000033935"/>
    </source>
</evidence>
<dbReference type="PROSITE" id="PS51257">
    <property type="entry name" value="PROKAR_LIPOPROTEIN"/>
    <property type="match status" value="1"/>
</dbReference>
<dbReference type="AlphaFoldDB" id="A0A0G0MPR8"/>
<reference evidence="2 3" key="1">
    <citation type="journal article" date="2015" name="Nature">
        <title>rRNA introns, odd ribosomes, and small enigmatic genomes across a large radiation of phyla.</title>
        <authorList>
            <person name="Brown C.T."/>
            <person name="Hug L.A."/>
            <person name="Thomas B.C."/>
            <person name="Sharon I."/>
            <person name="Castelle C.J."/>
            <person name="Singh A."/>
            <person name="Wilkins M.J."/>
            <person name="Williams K.H."/>
            <person name="Banfield J.F."/>
        </authorList>
    </citation>
    <scope>NUCLEOTIDE SEQUENCE [LARGE SCALE GENOMIC DNA]</scope>
</reference>
<accession>A0A0G0MPR8</accession>
<evidence type="ECO:0000313" key="2">
    <source>
        <dbReference type="EMBL" id="KKR05093.1"/>
    </source>
</evidence>
<feature type="signal peptide" evidence="1">
    <location>
        <begin position="1"/>
        <end position="25"/>
    </location>
</feature>
<protein>
    <recommendedName>
        <fullName evidence="4">Lipoprotein</fullName>
    </recommendedName>
</protein>
<organism evidence="2 3">
    <name type="scientific">Candidatus Uhrbacteria bacterium GW2011_GWF2_39_13</name>
    <dbReference type="NCBI Taxonomy" id="1618995"/>
    <lineage>
        <taxon>Bacteria</taxon>
        <taxon>Candidatus Uhriibacteriota</taxon>
    </lineage>
</organism>
<evidence type="ECO:0000256" key="1">
    <source>
        <dbReference type="SAM" id="SignalP"/>
    </source>
</evidence>
<evidence type="ECO:0008006" key="4">
    <source>
        <dbReference type="Google" id="ProtNLM"/>
    </source>
</evidence>
<proteinExistence type="predicted"/>
<dbReference type="EMBL" id="LBWG01000001">
    <property type="protein sequence ID" value="KKR05093.1"/>
    <property type="molecule type" value="Genomic_DNA"/>
</dbReference>
<gene>
    <name evidence="2" type="ORF">UT30_C0001G0052</name>
</gene>
<feature type="chain" id="PRO_5002533628" description="Lipoprotein" evidence="1">
    <location>
        <begin position="26"/>
        <end position="225"/>
    </location>
</feature>
<comment type="caution">
    <text evidence="2">The sequence shown here is derived from an EMBL/GenBank/DDBJ whole genome shotgun (WGS) entry which is preliminary data.</text>
</comment>
<name>A0A0G0MPR8_9BACT</name>
<sequence>MKSSTFLPILGITALMLLLGAGCVAPSVQTQQTARTDEELIIVKEEPFLEEEPETNNDGGRMAAPEACEEGHLRYSNDTLGFTFCYSPMMFTNGGYTSEILLKENEETLILYPKDLPDFQHTITRLRFDETLNPKEAIETLYMKDADKSVCTVVEINKTSEYTEYLLVGGDLENQEKCGTYKVGSLRAYENTPGSLFYITIGQDTFMADDVWLKTLEPRAQDPNN</sequence>
<dbReference type="Proteomes" id="UP000033935">
    <property type="component" value="Unassembled WGS sequence"/>
</dbReference>
<keyword evidence="1" id="KW-0732">Signal</keyword>